<feature type="region of interest" description="Disordered" evidence="2">
    <location>
        <begin position="1239"/>
        <end position="1261"/>
    </location>
</feature>
<feature type="region of interest" description="Disordered" evidence="2">
    <location>
        <begin position="460"/>
        <end position="487"/>
    </location>
</feature>
<evidence type="ECO:0000256" key="1">
    <source>
        <dbReference type="SAM" id="Coils"/>
    </source>
</evidence>
<gene>
    <name evidence="3" type="ORF">PCOR1329_LOCUS5871</name>
</gene>
<comment type="caution">
    <text evidence="3">The sequence shown here is derived from an EMBL/GenBank/DDBJ whole genome shotgun (WGS) entry which is preliminary data.</text>
</comment>
<name>A0ABN9PU17_9DINO</name>
<reference evidence="3" key="1">
    <citation type="submission" date="2023-10" db="EMBL/GenBank/DDBJ databases">
        <authorList>
            <person name="Chen Y."/>
            <person name="Shah S."/>
            <person name="Dougan E. K."/>
            <person name="Thang M."/>
            <person name="Chan C."/>
        </authorList>
    </citation>
    <scope>NUCLEOTIDE SEQUENCE [LARGE SCALE GENOMIC DNA]</scope>
</reference>
<feature type="region of interest" description="Disordered" evidence="2">
    <location>
        <begin position="708"/>
        <end position="729"/>
    </location>
</feature>
<sequence length="1505" mass="160260">MSGGSGHAKLSRHPAAVVDASGVCPNALGGSARGAESPTSLLAAPYVGAAVVVMEVAASALESRLAMKPARAARSWRKGVLPPGGSNAPVKGRPGKAVLGIVQQVPHYPGCSPPLAIPGGAVGESIVRDLRAVHLPQERGKLASRPRAAASTPAGGGGPAVDVFERYDFECDKELQVDTDGAKKRKREWEVAFKAEGDAGHLRQDSESEAFDTWHRDGGVTVSLGSASEWKVTHAWRNLYRPLGAGAGWTGLLRRRAAQACLPAAALLAQRGARRGDLRRSRLLARPPRPARRRCGEEGSGIVVRKSAGEATSSQPTEAELERIFQDNDAAGGATEVTFDQALRIEAIDAILEDGGTSLKDSVLARDGSNIQSCLGSKGPARLRQRAAHAAFPAAGEGGVASFMAAASPRPTARAATEREPWLCKSCKTSKGTRFRNSGWSLACAGCKLHKGISFGEVAPSGGGSPAAPRNRSPKLSQSEPTGDFAPWQYETMEKKIRQQLEAKHRKELEQARREGAARAGVGDTAAAPSPPEPQGDTAEDLARIKRLTALVQAGEHMGDTEKDNVLRWKTELDALRAKRQETLPIGKRYAACNRDIKRLEGLAATVAKDIATTKADIERLEVKLALQQEQQAKHDKDLTAARALLGDLGKQRLQGGKEPEVIPVLENVVAKLEDHLYDEGLDGADALEISQEFQEAKDRLLQKISEAKAARDRAPPAPLEAPQPAVAQVPTTTVWDTAATSRAFLQSLGQQVPEGDEEARNAPKLTRRPLLQPSAPGWTTPTSSSRPRRPSELRASTPKPRGVRPWGGRRLPASLWTLCRLLLLLACLDMGAESRSVPSSSSDISILYGNITEWGPQAQGFLQSDRAKRFDGVGFVELRRSESHAMAIIAAFRKDGWKATYSPGVSTGKGGVTGGEVMAVRAHLQATTFDHWRDPKGDALRGFAPMVLHTAAGNIVVAVLYLHPALGFGKRNKATLVALGAFLAVQRAPWIVVGDWNHDPQQLTQSQWIGKLGGELVLPDVAATCDKGQGRLLDFGVAKEGYAHLFKLEAYLQVPWATHCGLQLTLRGARQRWWYQALDAPRSPPAAQRPKAEARPDSKRTRQRQAALAKRAAMLPSELGWISSTPTWPSVGPAARIRRARATSPAPAALAEGRDRWRGAELDDIPWGLQLHGQATLFFSSFPGWLQLHGQASQFFSPLTGALGAARGARLIPPRAPLATLLLLGAPPGAARASGVAARAPGAASDSSRREVTPGVTTDRLGDTWCHPIVGAAGAAAGTSRAASSVADGPREGGGRVLRAAPGGAPSSCAAGGLQRGGGRGDAAPSAPFKVPSATWRSAAAYRSRAGQVNPALLQHPFLDPRVAEAERLAELYGAWVAQVEAAILAHEGIDAANWQTAANPGRAHLRHPEADAWATHHANLTALLALEASGKDPRQLQWRLDLHRSTLGDIGKLSATKRTDQLKAYTDKAQAVLGRPRHENNTLRHLAQDLAGDAARRALQEGR</sequence>
<dbReference type="SUPFAM" id="SSF56219">
    <property type="entry name" value="DNase I-like"/>
    <property type="match status" value="1"/>
</dbReference>
<feature type="compositionally biased region" description="Basic and acidic residues" evidence="2">
    <location>
        <begin position="1091"/>
        <end position="1101"/>
    </location>
</feature>
<keyword evidence="1" id="KW-0175">Coiled coil</keyword>
<feature type="compositionally biased region" description="Basic and acidic residues" evidence="2">
    <location>
        <begin position="506"/>
        <end position="517"/>
    </location>
</feature>
<evidence type="ECO:0000256" key="2">
    <source>
        <dbReference type="SAM" id="MobiDB-lite"/>
    </source>
</evidence>
<feature type="region of interest" description="Disordered" evidence="2">
    <location>
        <begin position="749"/>
        <end position="807"/>
    </location>
</feature>
<dbReference type="InterPro" id="IPR036691">
    <property type="entry name" value="Endo/exonu/phosph_ase_sf"/>
</dbReference>
<feature type="compositionally biased region" description="Low complexity" evidence="2">
    <location>
        <begin position="518"/>
        <end position="528"/>
    </location>
</feature>
<protein>
    <recommendedName>
        <fullName evidence="5">Endonuclease/exonuclease/phosphatase domain-containing protein</fullName>
    </recommendedName>
</protein>
<keyword evidence="4" id="KW-1185">Reference proteome</keyword>
<feature type="compositionally biased region" description="Low complexity" evidence="2">
    <location>
        <begin position="1301"/>
        <end position="1314"/>
    </location>
</feature>
<dbReference type="Proteomes" id="UP001189429">
    <property type="component" value="Unassembled WGS sequence"/>
</dbReference>
<feature type="region of interest" description="Disordered" evidence="2">
    <location>
        <begin position="1282"/>
        <end position="1330"/>
    </location>
</feature>
<evidence type="ECO:0000313" key="3">
    <source>
        <dbReference type="EMBL" id="CAK0796497.1"/>
    </source>
</evidence>
<feature type="region of interest" description="Disordered" evidence="2">
    <location>
        <begin position="506"/>
        <end position="538"/>
    </location>
</feature>
<organism evidence="3 4">
    <name type="scientific">Prorocentrum cordatum</name>
    <dbReference type="NCBI Taxonomy" id="2364126"/>
    <lineage>
        <taxon>Eukaryota</taxon>
        <taxon>Sar</taxon>
        <taxon>Alveolata</taxon>
        <taxon>Dinophyceae</taxon>
        <taxon>Prorocentrales</taxon>
        <taxon>Prorocentraceae</taxon>
        <taxon>Prorocentrum</taxon>
    </lineage>
</organism>
<accession>A0ABN9PU17</accession>
<evidence type="ECO:0008006" key="5">
    <source>
        <dbReference type="Google" id="ProtNLM"/>
    </source>
</evidence>
<evidence type="ECO:0000313" key="4">
    <source>
        <dbReference type="Proteomes" id="UP001189429"/>
    </source>
</evidence>
<feature type="coiled-coil region" evidence="1">
    <location>
        <begin position="611"/>
        <end position="638"/>
    </location>
</feature>
<proteinExistence type="predicted"/>
<dbReference type="EMBL" id="CAUYUJ010001558">
    <property type="protein sequence ID" value="CAK0796497.1"/>
    <property type="molecule type" value="Genomic_DNA"/>
</dbReference>
<feature type="region of interest" description="Disordered" evidence="2">
    <location>
        <begin position="1081"/>
        <end position="1104"/>
    </location>
</feature>